<name>A0AAV2KGR5_KNICA</name>
<dbReference type="AlphaFoldDB" id="A0AAV2KGR5"/>
<proteinExistence type="predicted"/>
<accession>A0AAV2KGR5</accession>
<reference evidence="2 3" key="1">
    <citation type="submission" date="2024-04" db="EMBL/GenBank/DDBJ databases">
        <authorList>
            <person name="Waldvogel A.-M."/>
            <person name="Schoenle A."/>
        </authorList>
    </citation>
    <scope>NUCLEOTIDE SEQUENCE [LARGE SCALE GENOMIC DNA]</scope>
</reference>
<evidence type="ECO:0000313" key="3">
    <source>
        <dbReference type="Proteomes" id="UP001497482"/>
    </source>
</evidence>
<feature type="region of interest" description="Disordered" evidence="1">
    <location>
        <begin position="52"/>
        <end position="71"/>
    </location>
</feature>
<evidence type="ECO:0000256" key="1">
    <source>
        <dbReference type="SAM" id="MobiDB-lite"/>
    </source>
</evidence>
<protein>
    <recommendedName>
        <fullName evidence="4">Secreted protein</fullName>
    </recommendedName>
</protein>
<sequence>MMGHSDMLQCVRAQMWVLCSNICLCGVTWTTRRTNTMCFSCRTASKLNTLQSKRKDEGSKEACGSENPDWF</sequence>
<keyword evidence="3" id="KW-1185">Reference proteome</keyword>
<organism evidence="2 3">
    <name type="scientific">Knipowitschia caucasica</name>
    <name type="common">Caucasian dwarf goby</name>
    <name type="synonym">Pomatoschistus caucasicus</name>
    <dbReference type="NCBI Taxonomy" id="637954"/>
    <lineage>
        <taxon>Eukaryota</taxon>
        <taxon>Metazoa</taxon>
        <taxon>Chordata</taxon>
        <taxon>Craniata</taxon>
        <taxon>Vertebrata</taxon>
        <taxon>Euteleostomi</taxon>
        <taxon>Actinopterygii</taxon>
        <taxon>Neopterygii</taxon>
        <taxon>Teleostei</taxon>
        <taxon>Neoteleostei</taxon>
        <taxon>Acanthomorphata</taxon>
        <taxon>Gobiaria</taxon>
        <taxon>Gobiiformes</taxon>
        <taxon>Gobioidei</taxon>
        <taxon>Gobiidae</taxon>
        <taxon>Gobiinae</taxon>
        <taxon>Knipowitschia</taxon>
    </lineage>
</organism>
<dbReference type="EMBL" id="OZ035839">
    <property type="protein sequence ID" value="CAL1586737.1"/>
    <property type="molecule type" value="Genomic_DNA"/>
</dbReference>
<evidence type="ECO:0000313" key="2">
    <source>
        <dbReference type="EMBL" id="CAL1586737.1"/>
    </source>
</evidence>
<gene>
    <name evidence="2" type="ORF">KC01_LOCUS16747</name>
</gene>
<dbReference type="Proteomes" id="UP001497482">
    <property type="component" value="Chromosome 17"/>
</dbReference>
<evidence type="ECO:0008006" key="4">
    <source>
        <dbReference type="Google" id="ProtNLM"/>
    </source>
</evidence>